<reference evidence="12" key="1">
    <citation type="submission" date="2021-01" db="EMBL/GenBank/DDBJ databases">
        <authorList>
            <person name="Corre E."/>
            <person name="Pelletier E."/>
            <person name="Niang G."/>
            <person name="Scheremetjew M."/>
            <person name="Finn R."/>
            <person name="Kale V."/>
            <person name="Holt S."/>
            <person name="Cochrane G."/>
            <person name="Meng A."/>
            <person name="Brown T."/>
            <person name="Cohen L."/>
        </authorList>
    </citation>
    <scope>NUCLEOTIDE SEQUENCE</scope>
    <source>
        <strain evidence="12">CCMP125</strain>
    </source>
</reference>
<keyword evidence="4 11" id="KW-1133">Transmembrane helix</keyword>
<evidence type="ECO:0008006" key="13">
    <source>
        <dbReference type="Google" id="ProtNLM"/>
    </source>
</evidence>
<evidence type="ECO:0000313" key="12">
    <source>
        <dbReference type="EMBL" id="CAD9970580.1"/>
    </source>
</evidence>
<evidence type="ECO:0000256" key="1">
    <source>
        <dbReference type="ARBA" id="ARBA00004141"/>
    </source>
</evidence>
<keyword evidence="9" id="KW-0407">Ion channel</keyword>
<dbReference type="InterPro" id="IPR001807">
    <property type="entry name" value="ClC"/>
</dbReference>
<dbReference type="EMBL" id="HBHT01021146">
    <property type="protein sequence ID" value="CAD9970580.1"/>
    <property type="molecule type" value="Transcribed_RNA"/>
</dbReference>
<keyword evidence="2" id="KW-0813">Transport</keyword>
<feature type="transmembrane region" description="Helical" evidence="11">
    <location>
        <begin position="30"/>
        <end position="51"/>
    </location>
</feature>
<evidence type="ECO:0000256" key="8">
    <source>
        <dbReference type="ARBA" id="ARBA00023214"/>
    </source>
</evidence>
<keyword evidence="5" id="KW-0406">Ion transport</keyword>
<dbReference type="InterPro" id="IPR014743">
    <property type="entry name" value="Cl-channel_core"/>
</dbReference>
<evidence type="ECO:0000256" key="11">
    <source>
        <dbReference type="SAM" id="Phobius"/>
    </source>
</evidence>
<evidence type="ECO:0000256" key="3">
    <source>
        <dbReference type="ARBA" id="ARBA00022692"/>
    </source>
</evidence>
<proteinExistence type="predicted"/>
<comment type="subcellular location">
    <subcellularLocation>
        <location evidence="1">Membrane</location>
        <topology evidence="1">Multi-pass membrane protein</topology>
    </subcellularLocation>
</comment>
<gene>
    <name evidence="12" type="ORF">APAL1065_LOCUS14173</name>
</gene>
<dbReference type="PRINTS" id="PR00762">
    <property type="entry name" value="CLCHANNEL"/>
</dbReference>
<feature type="region of interest" description="Disordered" evidence="10">
    <location>
        <begin position="244"/>
        <end position="264"/>
    </location>
</feature>
<evidence type="ECO:0000256" key="2">
    <source>
        <dbReference type="ARBA" id="ARBA00022448"/>
    </source>
</evidence>
<accession>A0A7S2YDZ2</accession>
<protein>
    <recommendedName>
        <fullName evidence="13">Chloride channel protein</fullName>
    </recommendedName>
</protein>
<keyword evidence="6 11" id="KW-0472">Membrane</keyword>
<keyword evidence="8" id="KW-0868">Chloride</keyword>
<dbReference type="GO" id="GO:0005254">
    <property type="term" value="F:chloride channel activity"/>
    <property type="evidence" value="ECO:0007669"/>
    <property type="project" value="UniProtKB-KW"/>
</dbReference>
<name>A0A7S2YDZ2_9STRA</name>
<dbReference type="GO" id="GO:0034707">
    <property type="term" value="C:chloride channel complex"/>
    <property type="evidence" value="ECO:0007669"/>
    <property type="project" value="UniProtKB-KW"/>
</dbReference>
<feature type="transmembrane region" description="Helical" evidence="11">
    <location>
        <begin position="81"/>
        <end position="102"/>
    </location>
</feature>
<feature type="transmembrane region" description="Helical" evidence="11">
    <location>
        <begin position="186"/>
        <end position="210"/>
    </location>
</feature>
<dbReference type="CDD" id="cd00400">
    <property type="entry name" value="Voltage_gated_ClC"/>
    <property type="match status" value="1"/>
</dbReference>
<keyword evidence="3 11" id="KW-0812">Transmembrane</keyword>
<evidence type="ECO:0000256" key="4">
    <source>
        <dbReference type="ARBA" id="ARBA00022989"/>
    </source>
</evidence>
<organism evidence="12">
    <name type="scientific">Entomoneis paludosa</name>
    <dbReference type="NCBI Taxonomy" id="265537"/>
    <lineage>
        <taxon>Eukaryota</taxon>
        <taxon>Sar</taxon>
        <taxon>Stramenopiles</taxon>
        <taxon>Ochrophyta</taxon>
        <taxon>Bacillariophyta</taxon>
        <taxon>Bacillariophyceae</taxon>
        <taxon>Bacillariophycidae</taxon>
        <taxon>Entomoneidaceae</taxon>
        <taxon>Entomoneis</taxon>
    </lineage>
</organism>
<evidence type="ECO:0000256" key="9">
    <source>
        <dbReference type="ARBA" id="ARBA00023303"/>
    </source>
</evidence>
<dbReference type="InterPro" id="IPR050368">
    <property type="entry name" value="ClC-type_chloride_channel"/>
</dbReference>
<dbReference type="PANTHER" id="PTHR43427:SF6">
    <property type="entry name" value="CHLORIDE CHANNEL PROTEIN CLC-E"/>
    <property type="match status" value="1"/>
</dbReference>
<evidence type="ECO:0000256" key="5">
    <source>
        <dbReference type="ARBA" id="ARBA00023065"/>
    </source>
</evidence>
<evidence type="ECO:0000256" key="7">
    <source>
        <dbReference type="ARBA" id="ARBA00023173"/>
    </source>
</evidence>
<sequence>MSALVSQVYLSESLVLSVPSYELKTPLVELPMYMLLGVVSGVVAGLFTALAQLSKSFFDGEAGAPMVQEFMSSLPQWSKPILGGIICGAIGAAFPQILFFGYETLNTLLAKKTLATDMVITLLVVKTVATAISAGSGLVGGTFAPSLFLGGMTGALFHNVVSQIFLAGGTNDASIAPFQLADVQAYALVGAAGVLSALFRAPLTASLLLFELTRDYDVILPLMATAGVGSIVGDAVEKALEETRRDRDSVSWGDLSDGDNENGD</sequence>
<keyword evidence="7" id="KW-0869">Chloride channel</keyword>
<dbReference type="AlphaFoldDB" id="A0A7S2YDZ2"/>
<dbReference type="PANTHER" id="PTHR43427">
    <property type="entry name" value="CHLORIDE CHANNEL PROTEIN CLC-E"/>
    <property type="match status" value="1"/>
</dbReference>
<evidence type="ECO:0000256" key="6">
    <source>
        <dbReference type="ARBA" id="ARBA00023136"/>
    </source>
</evidence>
<dbReference type="SUPFAM" id="SSF81340">
    <property type="entry name" value="Clc chloride channel"/>
    <property type="match status" value="1"/>
</dbReference>
<dbReference type="Gene3D" id="1.10.3080.10">
    <property type="entry name" value="Clc chloride channel"/>
    <property type="match status" value="1"/>
</dbReference>
<feature type="transmembrane region" description="Helical" evidence="11">
    <location>
        <begin position="114"/>
        <end position="135"/>
    </location>
</feature>
<dbReference type="Pfam" id="PF00654">
    <property type="entry name" value="Voltage_CLC"/>
    <property type="match status" value="1"/>
</dbReference>
<evidence type="ECO:0000256" key="10">
    <source>
        <dbReference type="SAM" id="MobiDB-lite"/>
    </source>
</evidence>